<feature type="transmembrane region" description="Helical" evidence="9">
    <location>
        <begin position="298"/>
        <end position="322"/>
    </location>
</feature>
<evidence type="ECO:0000259" key="11">
    <source>
        <dbReference type="Pfam" id="PF08263"/>
    </source>
</evidence>
<evidence type="ECO:0000313" key="12">
    <source>
        <dbReference type="EMBL" id="KAJ4801403.1"/>
    </source>
</evidence>
<protein>
    <submittedName>
        <fullName evidence="12">Receptor like protein 9</fullName>
    </submittedName>
</protein>
<dbReference type="PANTHER" id="PTHR48063">
    <property type="entry name" value="LRR RECEPTOR-LIKE KINASE"/>
    <property type="match status" value="1"/>
</dbReference>
<organism evidence="12 13">
    <name type="scientific">Rhynchospora pubera</name>
    <dbReference type="NCBI Taxonomy" id="906938"/>
    <lineage>
        <taxon>Eukaryota</taxon>
        <taxon>Viridiplantae</taxon>
        <taxon>Streptophyta</taxon>
        <taxon>Embryophyta</taxon>
        <taxon>Tracheophyta</taxon>
        <taxon>Spermatophyta</taxon>
        <taxon>Magnoliopsida</taxon>
        <taxon>Liliopsida</taxon>
        <taxon>Poales</taxon>
        <taxon>Cyperaceae</taxon>
        <taxon>Cyperoideae</taxon>
        <taxon>Rhynchosporeae</taxon>
        <taxon>Rhynchospora</taxon>
    </lineage>
</organism>
<evidence type="ECO:0000256" key="4">
    <source>
        <dbReference type="ARBA" id="ARBA00022729"/>
    </source>
</evidence>
<name>A0AAV8G6U0_9POAL</name>
<comment type="caution">
    <text evidence="12">The sequence shown here is derived from an EMBL/GenBank/DDBJ whole genome shotgun (WGS) entry which is preliminary data.</text>
</comment>
<dbReference type="PANTHER" id="PTHR48063:SF112">
    <property type="entry name" value="RECEPTOR LIKE PROTEIN 30-LIKE"/>
    <property type="match status" value="1"/>
</dbReference>
<accession>A0AAV8G6U0</accession>
<keyword evidence="13" id="KW-1185">Reference proteome</keyword>
<evidence type="ECO:0000256" key="6">
    <source>
        <dbReference type="ARBA" id="ARBA00022989"/>
    </source>
</evidence>
<evidence type="ECO:0000256" key="1">
    <source>
        <dbReference type="ARBA" id="ARBA00004479"/>
    </source>
</evidence>
<feature type="signal peptide" evidence="10">
    <location>
        <begin position="1"/>
        <end position="25"/>
    </location>
</feature>
<keyword evidence="12" id="KW-0675">Receptor</keyword>
<dbReference type="Proteomes" id="UP001140206">
    <property type="component" value="Chromosome 2"/>
</dbReference>
<evidence type="ECO:0000256" key="5">
    <source>
        <dbReference type="ARBA" id="ARBA00022737"/>
    </source>
</evidence>
<dbReference type="Pfam" id="PF08263">
    <property type="entry name" value="LRRNT_2"/>
    <property type="match status" value="1"/>
</dbReference>
<comment type="subcellular location">
    <subcellularLocation>
        <location evidence="1">Membrane</location>
        <topology evidence="1">Single-pass type I membrane protein</topology>
    </subcellularLocation>
</comment>
<feature type="domain" description="Leucine-rich repeat-containing N-terminal plant-type" evidence="11">
    <location>
        <begin position="33"/>
        <end position="66"/>
    </location>
</feature>
<sequence>MSYNFTAMLLVQSLMLLLLWESASGFGLRCKEEERMALLQIKAELQQQIELEWEGMECCSWERVSCHPITGHVTKLDLGVLPMLDSILLNATTFLPLRQLRSLSLSGLGITMAGAGFESWSSLSKLKILDLSYNLLINNTIISSLAKVSSLRALDLENTGIVGNIPVKEFSALNLEVVNLRKCRLYGNLPYLGDWSSLKALSLAGSSLDGNITSTGKIPRGLTKLTSLEAFSVAYNNLSGPTLGVQSQFDTFDNRSYEGNPNLCGPPLSQSCFSNHDTKLPSFPDGAEDHRRDESIDFLILFGSFALFFVVSFWGFMAVLYFKRDWRFALFTMVDEFGDMIYVRVVLFVRKIRAARRDN</sequence>
<keyword evidence="7 9" id="KW-0472">Membrane</keyword>
<dbReference type="EMBL" id="JAMFTS010000002">
    <property type="protein sequence ID" value="KAJ4801403.1"/>
    <property type="molecule type" value="Genomic_DNA"/>
</dbReference>
<evidence type="ECO:0000256" key="9">
    <source>
        <dbReference type="SAM" id="Phobius"/>
    </source>
</evidence>
<feature type="chain" id="PRO_5043597158" evidence="10">
    <location>
        <begin position="26"/>
        <end position="359"/>
    </location>
</feature>
<evidence type="ECO:0000256" key="8">
    <source>
        <dbReference type="ARBA" id="ARBA00023180"/>
    </source>
</evidence>
<dbReference type="GO" id="GO:0016020">
    <property type="term" value="C:membrane"/>
    <property type="evidence" value="ECO:0007669"/>
    <property type="project" value="UniProtKB-SubCell"/>
</dbReference>
<dbReference type="InterPro" id="IPR046956">
    <property type="entry name" value="RLP23-like"/>
</dbReference>
<dbReference type="InterPro" id="IPR013210">
    <property type="entry name" value="LRR_N_plant-typ"/>
</dbReference>
<dbReference type="AlphaFoldDB" id="A0AAV8G6U0"/>
<keyword evidence="5" id="KW-0677">Repeat</keyword>
<dbReference type="Gene3D" id="3.80.10.10">
    <property type="entry name" value="Ribonuclease Inhibitor"/>
    <property type="match status" value="2"/>
</dbReference>
<dbReference type="SUPFAM" id="SSF52058">
    <property type="entry name" value="L domain-like"/>
    <property type="match status" value="1"/>
</dbReference>
<dbReference type="InterPro" id="IPR032675">
    <property type="entry name" value="LRR_dom_sf"/>
</dbReference>
<proteinExistence type="predicted"/>
<evidence type="ECO:0000313" key="13">
    <source>
        <dbReference type="Proteomes" id="UP001140206"/>
    </source>
</evidence>
<reference evidence="12" key="1">
    <citation type="submission" date="2022-08" db="EMBL/GenBank/DDBJ databases">
        <authorList>
            <person name="Marques A."/>
        </authorList>
    </citation>
    <scope>NUCLEOTIDE SEQUENCE</scope>
    <source>
        <strain evidence="12">RhyPub2mFocal</strain>
        <tissue evidence="12">Leaves</tissue>
    </source>
</reference>
<keyword evidence="6 9" id="KW-1133">Transmembrane helix</keyword>
<evidence type="ECO:0000256" key="7">
    <source>
        <dbReference type="ARBA" id="ARBA00023136"/>
    </source>
</evidence>
<keyword evidence="8" id="KW-0325">Glycoprotein</keyword>
<evidence type="ECO:0000256" key="10">
    <source>
        <dbReference type="SAM" id="SignalP"/>
    </source>
</evidence>
<evidence type="ECO:0000256" key="3">
    <source>
        <dbReference type="ARBA" id="ARBA00022692"/>
    </source>
</evidence>
<evidence type="ECO:0000256" key="2">
    <source>
        <dbReference type="ARBA" id="ARBA00022614"/>
    </source>
</evidence>
<keyword evidence="4 10" id="KW-0732">Signal</keyword>
<keyword evidence="3 9" id="KW-0812">Transmembrane</keyword>
<gene>
    <name evidence="12" type="ORF">LUZ62_052649</name>
</gene>
<keyword evidence="2" id="KW-0433">Leucine-rich repeat</keyword>